<evidence type="ECO:0000313" key="2">
    <source>
        <dbReference type="EMBL" id="MBZ5752090.1"/>
    </source>
</evidence>
<name>A0ABS7UUV3_9BACI</name>
<accession>A0ABS7UUV3</accession>
<protein>
    <submittedName>
        <fullName evidence="2">Transcriptional regulator GutM</fullName>
    </submittedName>
</protein>
<organism evidence="2 3">
    <name type="scientific">Metabacillus rhizolycopersici</name>
    <dbReference type="NCBI Taxonomy" id="2875709"/>
    <lineage>
        <taxon>Bacteria</taxon>
        <taxon>Bacillati</taxon>
        <taxon>Bacillota</taxon>
        <taxon>Bacilli</taxon>
        <taxon>Bacillales</taxon>
        <taxon>Bacillaceae</taxon>
        <taxon>Metabacillus</taxon>
    </lineage>
</organism>
<dbReference type="RefSeq" id="WP_224140517.1">
    <property type="nucleotide sequence ID" value="NZ_JAIQUM010000046.1"/>
</dbReference>
<comment type="caution">
    <text evidence="2">The sequence shown here is derived from an EMBL/GenBank/DDBJ whole genome shotgun (WGS) entry which is preliminary data.</text>
</comment>
<feature type="transmembrane region" description="Helical" evidence="1">
    <location>
        <begin position="6"/>
        <end position="26"/>
    </location>
</feature>
<dbReference type="Proteomes" id="UP001165287">
    <property type="component" value="Unassembled WGS sequence"/>
</dbReference>
<gene>
    <name evidence="2" type="ORF">K9V48_18000</name>
</gene>
<evidence type="ECO:0000256" key="1">
    <source>
        <dbReference type="SAM" id="Phobius"/>
    </source>
</evidence>
<evidence type="ECO:0000313" key="3">
    <source>
        <dbReference type="Proteomes" id="UP001165287"/>
    </source>
</evidence>
<dbReference type="EMBL" id="JAIQUM010000046">
    <property type="protein sequence ID" value="MBZ5752090.1"/>
    <property type="molecule type" value="Genomic_DNA"/>
</dbReference>
<sequence>MKELLIIIVFFMVLQFLTGVLHIKYYQSVLRKMSKRSVGYLGVGMNQQKFKLGQVCIMVTDVHGEITECRILSGLTVFSRFRKDPSYEGKNIFRMDWNGKEKYKEVTENAIQMIKNEMEKRNTNVLTTIDLSAN</sequence>
<reference evidence="2" key="1">
    <citation type="submission" date="2024-05" db="EMBL/GenBank/DDBJ databases">
        <title>Metabacillus sp. nov., isolated from the rhizosphere soil of tomato plants.</title>
        <authorList>
            <person name="Ma R."/>
        </authorList>
    </citation>
    <scope>NUCLEOTIDE SEQUENCE</scope>
    <source>
        <strain evidence="2">DBTR6</strain>
    </source>
</reference>
<dbReference type="InterPro" id="IPR009693">
    <property type="entry name" value="Glucitol_operon_activator"/>
</dbReference>
<keyword evidence="3" id="KW-1185">Reference proteome</keyword>
<keyword evidence="1" id="KW-0812">Transmembrane</keyword>
<proteinExistence type="predicted"/>
<dbReference type="Pfam" id="PF06923">
    <property type="entry name" value="GutM"/>
    <property type="match status" value="1"/>
</dbReference>
<keyword evidence="1" id="KW-1133">Transmembrane helix</keyword>
<keyword evidence="1" id="KW-0472">Membrane</keyword>